<dbReference type="Proteomes" id="UP000316852">
    <property type="component" value="Unassembled WGS sequence"/>
</dbReference>
<dbReference type="CDD" id="cd09604">
    <property type="entry name" value="M1_APN_like"/>
    <property type="match status" value="1"/>
</dbReference>
<evidence type="ECO:0000256" key="3">
    <source>
        <dbReference type="SAM" id="SignalP"/>
    </source>
</evidence>
<feature type="chain" id="PRO_5022122087" description="Peptidase M1 membrane alanine aminopeptidase domain-containing protein" evidence="3">
    <location>
        <begin position="26"/>
        <end position="1018"/>
    </location>
</feature>
<keyword evidence="3" id="KW-0732">Signal</keyword>
<dbReference type="PANTHER" id="PTHR45726">
    <property type="entry name" value="LEUKOTRIENE A-4 HYDROLASE"/>
    <property type="match status" value="1"/>
</dbReference>
<dbReference type="Gene3D" id="1.10.390.10">
    <property type="entry name" value="Neutral Protease Domain 2"/>
    <property type="match status" value="1"/>
</dbReference>
<dbReference type="Gene3D" id="2.40.160.50">
    <property type="entry name" value="membrane protein fhac: a member of the omp85/tpsb transporter family"/>
    <property type="match status" value="1"/>
</dbReference>
<dbReference type="InterPro" id="IPR027268">
    <property type="entry name" value="Peptidase_M4/M1_CTD_sf"/>
</dbReference>
<dbReference type="InterPro" id="IPR034015">
    <property type="entry name" value="M1_LTA4H"/>
</dbReference>
<evidence type="ECO:0000259" key="4">
    <source>
        <dbReference type="Pfam" id="PF01433"/>
    </source>
</evidence>
<feature type="active site" description="Proton donor" evidence="1">
    <location>
        <position position="475"/>
    </location>
</feature>
<dbReference type="SUPFAM" id="SSF55486">
    <property type="entry name" value="Metalloproteases ('zincins'), catalytic domain"/>
    <property type="match status" value="1"/>
</dbReference>
<dbReference type="InterPro" id="IPR014782">
    <property type="entry name" value="Peptidase_M1_dom"/>
</dbReference>
<proteinExistence type="predicted"/>
<keyword evidence="2" id="KW-0479">Metal-binding</keyword>
<dbReference type="AlphaFoldDB" id="A0A538T102"/>
<gene>
    <name evidence="5" type="ORF">E6K76_10755</name>
</gene>
<evidence type="ECO:0000256" key="2">
    <source>
        <dbReference type="PIRSR" id="PIRSR634015-3"/>
    </source>
</evidence>
<feature type="binding site" evidence="2">
    <location>
        <position position="400"/>
    </location>
    <ligand>
        <name>Zn(2+)</name>
        <dbReference type="ChEBI" id="CHEBI:29105"/>
        <note>catalytic</note>
    </ligand>
</feature>
<dbReference type="Pfam" id="PF01433">
    <property type="entry name" value="Peptidase_M1"/>
    <property type="match status" value="1"/>
</dbReference>
<dbReference type="EMBL" id="VBOW01000066">
    <property type="protein sequence ID" value="TMQ57318.1"/>
    <property type="molecule type" value="Genomic_DNA"/>
</dbReference>
<feature type="signal peptide" evidence="3">
    <location>
        <begin position="1"/>
        <end position="25"/>
    </location>
</feature>
<organism evidence="5 6">
    <name type="scientific">Eiseniibacteriota bacterium</name>
    <dbReference type="NCBI Taxonomy" id="2212470"/>
    <lineage>
        <taxon>Bacteria</taxon>
        <taxon>Candidatus Eiseniibacteriota</taxon>
    </lineage>
</organism>
<feature type="active site" description="Proton acceptor" evidence="1">
    <location>
        <position position="378"/>
    </location>
</feature>
<accession>A0A538T102</accession>
<feature type="domain" description="Peptidase M1 membrane alanine aminopeptidase" evidence="4">
    <location>
        <begin position="365"/>
        <end position="534"/>
    </location>
</feature>
<dbReference type="PANTHER" id="PTHR45726:SF3">
    <property type="entry name" value="LEUKOTRIENE A-4 HYDROLASE"/>
    <property type="match status" value="1"/>
</dbReference>
<feature type="binding site" evidence="2">
    <location>
        <position position="381"/>
    </location>
    <ligand>
        <name>Zn(2+)</name>
        <dbReference type="ChEBI" id="CHEBI:29105"/>
        <note>catalytic</note>
    </ligand>
</feature>
<comment type="caution">
    <text evidence="5">The sequence shown here is derived from an EMBL/GenBank/DDBJ whole genome shotgun (WGS) entry which is preliminary data.</text>
</comment>
<name>A0A538T102_UNCEI</name>
<reference evidence="5 6" key="1">
    <citation type="journal article" date="2019" name="Nat. Microbiol.">
        <title>Mediterranean grassland soil C-N compound turnover is dependent on rainfall and depth, and is mediated by genomically divergent microorganisms.</title>
        <authorList>
            <person name="Diamond S."/>
            <person name="Andeer P.F."/>
            <person name="Li Z."/>
            <person name="Crits-Christoph A."/>
            <person name="Burstein D."/>
            <person name="Anantharaman K."/>
            <person name="Lane K.R."/>
            <person name="Thomas B.C."/>
            <person name="Pan C."/>
            <person name="Northen T.R."/>
            <person name="Banfield J.F."/>
        </authorList>
    </citation>
    <scope>NUCLEOTIDE SEQUENCE [LARGE SCALE GENOMIC DNA]</scope>
    <source>
        <strain evidence="5">WS_6</strain>
    </source>
</reference>
<feature type="binding site" evidence="2">
    <location>
        <position position="377"/>
    </location>
    <ligand>
        <name>Zn(2+)</name>
        <dbReference type="ChEBI" id="CHEBI:29105"/>
        <note>catalytic</note>
    </ligand>
</feature>
<protein>
    <recommendedName>
        <fullName evidence="4">Peptidase M1 membrane alanine aminopeptidase domain-containing protein</fullName>
    </recommendedName>
</protein>
<dbReference type="GO" id="GO:0008270">
    <property type="term" value="F:zinc ion binding"/>
    <property type="evidence" value="ECO:0007669"/>
    <property type="project" value="InterPro"/>
</dbReference>
<evidence type="ECO:0000256" key="1">
    <source>
        <dbReference type="PIRSR" id="PIRSR634015-1"/>
    </source>
</evidence>
<sequence length="1018" mass="115240">MIPARVFLSASFAFVLLLGPTVARGEHTPGIPGWQQDVHYRMSVSYTPQTFEIAGQETLAYWNLSPDSLTELYFHLYLNAYRPESNMARHDASEEDWRIQNLPAKRRGGEWIEGATILSGDSLRVFVDDTIARIPLPEVLAPGESVIVCLSFRSRIPDVPERMGRSGKGVFAAQWYPKVCVYDRFGWHREQHLGSEFYGDFGSFDVRIALPGNFMLAHTGTLMNPAEVFPDSILLRLAAPGDSAITVWDRSGFKAPSDSTAKRALEMPRTWVIHADSVHDFAWACEEKWIWRRARWNGIEIHTYHRATDSERWNDAAREGARMMEALTRRMGPYPYPRFSIVEEPIGAGGVEFPNIVWISPRYRSDGTRRLESVIAHEMAHNWFYGMVGNNETAEAFLDEGLTSYTETALMEMLYGRKGNLTLPNRRPRWLYPIDNSRRSAWRNYLEFQARGIEEPVDTHSDRFKNPAAYYPSVYHKTNTGLWALRSMAGELRFDDALRQYVATWRFHHPYADDFFGFLNRALGESYDWFFDGWFLRTDCIDVRLRGLRSFPLDPPRAGGAVAAAGDIPDAYRVELALVSRGGIDPPVPVAFRDKEGHKAMRTVPRGAFLSAAGDAVYRTTLPFAPREAELDPDLTLPDIDRSDNGTSRWPRLQPMLDNWRSSPLPLDRTLLLWRPDAWYQTHDGAEIGVAFDASTVRWRHALKGLLGLGMREPRPFFDLEGRLRSLAADPRAIARARAYELDGHRGIRASLAKDLGSKVERGFRWNLSVGLDYDRLRDRDAPRRPEEWSPGGFANLECVLSSSRKYRYARWTGSVRFRADVLTELASYGSVYAVTTADVSAIPKVPLLFRAAYGRVGGGRVPPEERFYLAGAGPRGEWNSRWFRSRGTVPTRWVAALGGDGNVRGFADARPSGRNLVALNVESRSSRLLPDWIPAVPKLRLPVLDPRSSLFADVGNVSEDGDLFSNLAADFGLGVRTRPLIRNHLTLRVDMPFFRTPPEPGESRWRVRGVFSVGEAF</sequence>
<comment type="cofactor">
    <cofactor evidence="2">
        <name>Zn(2+)</name>
        <dbReference type="ChEBI" id="CHEBI:29105"/>
    </cofactor>
    <text evidence="2">Binds 1 zinc ion per subunit.</text>
</comment>
<evidence type="ECO:0000313" key="5">
    <source>
        <dbReference type="EMBL" id="TMQ57318.1"/>
    </source>
</evidence>
<evidence type="ECO:0000313" key="6">
    <source>
        <dbReference type="Proteomes" id="UP000316852"/>
    </source>
</evidence>
<dbReference type="GO" id="GO:0008237">
    <property type="term" value="F:metallopeptidase activity"/>
    <property type="evidence" value="ECO:0007669"/>
    <property type="project" value="InterPro"/>
</dbReference>
<keyword evidence="2" id="KW-0862">Zinc</keyword>